<dbReference type="GO" id="GO:0009295">
    <property type="term" value="C:nucleoid"/>
    <property type="evidence" value="ECO:0007669"/>
    <property type="project" value="UniProtKB-SubCell"/>
</dbReference>
<evidence type="ECO:0000256" key="1">
    <source>
        <dbReference type="ARBA" id="ARBA00013860"/>
    </source>
</evidence>
<comment type="subunit">
    <text evidence="7">Forms oligomers.</text>
</comment>
<evidence type="ECO:0000256" key="3">
    <source>
        <dbReference type="ARBA" id="ARBA00022737"/>
    </source>
</evidence>
<dbReference type="OrthoDB" id="9807753at2"/>
<evidence type="ECO:0000256" key="7">
    <source>
        <dbReference type="HAMAP-Rule" id="MF_01008"/>
    </source>
</evidence>
<feature type="domain" description="SpoVT-AbrB" evidence="8">
    <location>
        <begin position="76"/>
        <end position="119"/>
    </location>
</feature>
<dbReference type="CDD" id="cd16320">
    <property type="entry name" value="MraZ_N"/>
    <property type="match status" value="1"/>
</dbReference>
<dbReference type="GO" id="GO:2000143">
    <property type="term" value="P:negative regulation of DNA-templated transcription initiation"/>
    <property type="evidence" value="ECO:0007669"/>
    <property type="project" value="TreeGrafter"/>
</dbReference>
<dbReference type="FunFam" id="3.40.1550.20:FF:000002">
    <property type="entry name" value="Transcriptional regulator MraZ"/>
    <property type="match status" value="1"/>
</dbReference>
<dbReference type="InterPro" id="IPR035644">
    <property type="entry name" value="MraZ_C"/>
</dbReference>
<evidence type="ECO:0000313" key="9">
    <source>
        <dbReference type="EMBL" id="SFJ04909.1"/>
    </source>
</evidence>
<evidence type="ECO:0000256" key="5">
    <source>
        <dbReference type="ARBA" id="ARBA00023125"/>
    </source>
</evidence>
<dbReference type="GO" id="GO:0000976">
    <property type="term" value="F:transcription cis-regulatory region binding"/>
    <property type="evidence" value="ECO:0007669"/>
    <property type="project" value="TreeGrafter"/>
</dbReference>
<dbReference type="GO" id="GO:0003700">
    <property type="term" value="F:DNA-binding transcription factor activity"/>
    <property type="evidence" value="ECO:0007669"/>
    <property type="project" value="UniProtKB-UniRule"/>
</dbReference>
<feature type="domain" description="SpoVT-AbrB" evidence="8">
    <location>
        <begin position="5"/>
        <end position="47"/>
    </location>
</feature>
<evidence type="ECO:0000313" key="10">
    <source>
        <dbReference type="Proteomes" id="UP000199545"/>
    </source>
</evidence>
<gene>
    <name evidence="7" type="primary">mraZ</name>
    <name evidence="9" type="ORF">SAMN05421852_10416</name>
</gene>
<dbReference type="Pfam" id="PF02381">
    <property type="entry name" value="MraZ"/>
    <property type="match status" value="2"/>
</dbReference>
<dbReference type="PROSITE" id="PS51740">
    <property type="entry name" value="SPOVT_ABRB"/>
    <property type="match status" value="2"/>
</dbReference>
<dbReference type="InterPro" id="IPR003444">
    <property type="entry name" value="MraZ"/>
</dbReference>
<dbReference type="GO" id="GO:0005737">
    <property type="term" value="C:cytoplasm"/>
    <property type="evidence" value="ECO:0007669"/>
    <property type="project" value="UniProtKB-UniRule"/>
</dbReference>
<dbReference type="Gene3D" id="3.40.1550.20">
    <property type="entry name" value="Transcriptional regulator MraZ domain"/>
    <property type="match status" value="1"/>
</dbReference>
<name>A0A1I3N6U7_9BACL</name>
<keyword evidence="5 7" id="KW-0238">DNA-binding</keyword>
<dbReference type="InterPro" id="IPR038619">
    <property type="entry name" value="MraZ_sf"/>
</dbReference>
<dbReference type="STRING" id="46223.SAMN05421852_10416"/>
<dbReference type="HAMAP" id="MF_01008">
    <property type="entry name" value="MraZ"/>
    <property type="match status" value="1"/>
</dbReference>
<dbReference type="InterPro" id="IPR035642">
    <property type="entry name" value="MraZ_N"/>
</dbReference>
<proteinExistence type="inferred from homology"/>
<evidence type="ECO:0000256" key="6">
    <source>
        <dbReference type="ARBA" id="ARBA00023163"/>
    </source>
</evidence>
<evidence type="ECO:0000256" key="2">
    <source>
        <dbReference type="ARBA" id="ARBA00022490"/>
    </source>
</evidence>
<dbReference type="InterPro" id="IPR007159">
    <property type="entry name" value="SpoVT-AbrB_dom"/>
</dbReference>
<dbReference type="NCBIfam" id="TIGR00242">
    <property type="entry name" value="division/cell wall cluster transcriptional repressor MraZ"/>
    <property type="match status" value="1"/>
</dbReference>
<evidence type="ECO:0000256" key="4">
    <source>
        <dbReference type="ARBA" id="ARBA00023015"/>
    </source>
</evidence>
<dbReference type="InterPro" id="IPR037914">
    <property type="entry name" value="SpoVT-AbrB_sf"/>
</dbReference>
<keyword evidence="2 7" id="KW-0963">Cytoplasm</keyword>
<dbReference type="InterPro" id="IPR020603">
    <property type="entry name" value="MraZ_dom"/>
</dbReference>
<dbReference type="Proteomes" id="UP000199545">
    <property type="component" value="Unassembled WGS sequence"/>
</dbReference>
<sequence length="143" mass="16578">MFMGEYRHSIDDKGRMIIPAKFRDGLGSSFVITRGLDHCLFAYPRSEWTQLEQKLKALPFTKADARAFTRFFFSGASEVELDKQGRIHIPASLRDFARLKKECVIIGVASRVEIWCKEEWENYYTQSEDSFNEIAESLVNLDL</sequence>
<keyword evidence="6 7" id="KW-0804">Transcription</keyword>
<dbReference type="PANTHER" id="PTHR34701">
    <property type="entry name" value="TRANSCRIPTIONAL REGULATOR MRAZ"/>
    <property type="match status" value="1"/>
</dbReference>
<organism evidence="9 10">
    <name type="scientific">Thermoflavimicrobium dichotomicum</name>
    <dbReference type="NCBI Taxonomy" id="46223"/>
    <lineage>
        <taxon>Bacteria</taxon>
        <taxon>Bacillati</taxon>
        <taxon>Bacillota</taxon>
        <taxon>Bacilli</taxon>
        <taxon>Bacillales</taxon>
        <taxon>Thermoactinomycetaceae</taxon>
        <taxon>Thermoflavimicrobium</taxon>
    </lineage>
</organism>
<dbReference type="CDD" id="cd16321">
    <property type="entry name" value="MraZ_C"/>
    <property type="match status" value="1"/>
</dbReference>
<accession>A0A1I3N6U7</accession>
<evidence type="ECO:0000259" key="8">
    <source>
        <dbReference type="PROSITE" id="PS51740"/>
    </source>
</evidence>
<keyword evidence="3" id="KW-0677">Repeat</keyword>
<protein>
    <recommendedName>
        <fullName evidence="1 7">Transcriptional regulator MraZ</fullName>
    </recommendedName>
</protein>
<comment type="subcellular location">
    <subcellularLocation>
        <location evidence="7">Cytoplasm</location>
        <location evidence="7">Nucleoid</location>
    </subcellularLocation>
</comment>
<keyword evidence="4 7" id="KW-0805">Transcription regulation</keyword>
<reference evidence="9 10" key="1">
    <citation type="submission" date="2016-10" db="EMBL/GenBank/DDBJ databases">
        <authorList>
            <person name="de Groot N.N."/>
        </authorList>
    </citation>
    <scope>NUCLEOTIDE SEQUENCE [LARGE SCALE GENOMIC DNA]</scope>
    <source>
        <strain evidence="9 10">DSM 44778</strain>
    </source>
</reference>
<keyword evidence="10" id="KW-1185">Reference proteome</keyword>
<dbReference type="EMBL" id="FORR01000004">
    <property type="protein sequence ID" value="SFJ04909.1"/>
    <property type="molecule type" value="Genomic_DNA"/>
</dbReference>
<dbReference type="SUPFAM" id="SSF89447">
    <property type="entry name" value="AbrB/MazE/MraZ-like"/>
    <property type="match status" value="1"/>
</dbReference>
<comment type="similarity">
    <text evidence="7">Belongs to the MraZ family.</text>
</comment>
<dbReference type="AlphaFoldDB" id="A0A1I3N6U7"/>
<dbReference type="RefSeq" id="WP_093228739.1">
    <property type="nucleotide sequence ID" value="NZ_FORR01000004.1"/>
</dbReference>
<dbReference type="PANTHER" id="PTHR34701:SF1">
    <property type="entry name" value="TRANSCRIPTIONAL REGULATOR MRAZ"/>
    <property type="match status" value="1"/>
</dbReference>